<evidence type="ECO:0000256" key="2">
    <source>
        <dbReference type="ARBA" id="ARBA00022517"/>
    </source>
</evidence>
<dbReference type="PANTHER" id="PTHR10927:SF1">
    <property type="entry name" value="RIBOSOME MATURATION PROTEIN SBDS"/>
    <property type="match status" value="1"/>
</dbReference>
<dbReference type="STRING" id="3469.A0A4Y7K8Y1"/>
<keyword evidence="2" id="KW-0690">Ribosome biogenesis</keyword>
<evidence type="ECO:0000313" key="5">
    <source>
        <dbReference type="EMBL" id="RZC68782.1"/>
    </source>
</evidence>
<dbReference type="InterPro" id="IPR039100">
    <property type="entry name" value="Sdo1/SBDS-like"/>
</dbReference>
<organism evidence="5 6">
    <name type="scientific">Papaver somniferum</name>
    <name type="common">Opium poppy</name>
    <dbReference type="NCBI Taxonomy" id="3469"/>
    <lineage>
        <taxon>Eukaryota</taxon>
        <taxon>Viridiplantae</taxon>
        <taxon>Streptophyta</taxon>
        <taxon>Embryophyta</taxon>
        <taxon>Tracheophyta</taxon>
        <taxon>Spermatophyta</taxon>
        <taxon>Magnoliopsida</taxon>
        <taxon>Ranunculales</taxon>
        <taxon>Papaveraceae</taxon>
        <taxon>Papaveroideae</taxon>
        <taxon>Papaver</taxon>
    </lineage>
</organism>
<feature type="domain" description="Ribosome maturation protein SDO1/SBDS central" evidence="3">
    <location>
        <begin position="75"/>
        <end position="135"/>
    </location>
</feature>
<dbReference type="SUPFAM" id="SSF89895">
    <property type="entry name" value="FYSH domain"/>
    <property type="match status" value="1"/>
</dbReference>
<name>A0A4Y7K8Y1_PAPSO</name>
<protein>
    <recommendedName>
        <fullName evidence="7">U1-type domain-containing protein</fullName>
    </recommendedName>
</protein>
<accession>A0A4Y7K8Y1</accession>
<dbReference type="Gramene" id="RZC68782">
    <property type="protein sequence ID" value="RZC68782"/>
    <property type="gene ID" value="C5167_031909"/>
</dbReference>
<dbReference type="SUPFAM" id="SSF109728">
    <property type="entry name" value="Hypothetical protein AF0491, middle domain"/>
    <property type="match status" value="1"/>
</dbReference>
<dbReference type="InterPro" id="IPR046928">
    <property type="entry name" value="SDO1/SBDS_C"/>
</dbReference>
<dbReference type="InterPro" id="IPR037188">
    <property type="entry name" value="Sdo1/SBDS_central_sf"/>
</dbReference>
<comment type="similarity">
    <text evidence="1">Belongs to the SDO1/SBDS family.</text>
</comment>
<dbReference type="Gene3D" id="1.10.10.900">
    <property type="entry name" value="SBDS protein C-terminal domain, subdomain 1"/>
    <property type="match status" value="1"/>
</dbReference>
<sequence length="333" mass="38487">MSKRGKGNSINPAGQKKLTNIAIVRYTKRYRRFEVACFKNKVLSWRSGAEKDINEKGELQVGGMERDTQLSTQFRNIATIVMEKTINLDTKRPYSVGMIERLMREIHFSVDPHDKPKKQAIQVIRELQKHYPIKRTPMRLKLVVPKEGFPFLMEKLDAWNAEIVSQDEYGNQLVALVCEIAPSFFRDCDSLVRNYHGRVEILEVSVHFEKDANVDNYDGNEDVVEPCHHTAELDVTKLSERLRKQSISTVNDGAAEKKPNTEVVEVKQNKCNTCNAFILGDIKQYREHFKSEWHKSNVRRKTRQLPPLTAEECALEETNMGEDANTNLKEYLF</sequence>
<evidence type="ECO:0000259" key="4">
    <source>
        <dbReference type="Pfam" id="PF20268"/>
    </source>
</evidence>
<evidence type="ECO:0008006" key="7">
    <source>
        <dbReference type="Google" id="ProtNLM"/>
    </source>
</evidence>
<dbReference type="Gene3D" id="3.30.1250.10">
    <property type="entry name" value="Ribosome maturation protein SBDS, N-terminal domain"/>
    <property type="match status" value="1"/>
</dbReference>
<reference evidence="5 6" key="1">
    <citation type="journal article" date="2018" name="Science">
        <title>The opium poppy genome and morphinan production.</title>
        <authorList>
            <person name="Guo L."/>
            <person name="Winzer T."/>
            <person name="Yang X."/>
            <person name="Li Y."/>
            <person name="Ning Z."/>
            <person name="He Z."/>
            <person name="Teodor R."/>
            <person name="Lu Y."/>
            <person name="Bowser T.A."/>
            <person name="Graham I.A."/>
            <person name="Ye K."/>
        </authorList>
    </citation>
    <scope>NUCLEOTIDE SEQUENCE [LARGE SCALE GENOMIC DNA]</scope>
    <source>
        <strain evidence="6">cv. HN1</strain>
        <tissue evidence="5">Leaves</tissue>
    </source>
</reference>
<dbReference type="GO" id="GO:0042254">
    <property type="term" value="P:ribosome biogenesis"/>
    <property type="evidence" value="ECO:0007669"/>
    <property type="project" value="UniProtKB-KW"/>
</dbReference>
<dbReference type="OMA" id="GEDANTN"/>
<evidence type="ECO:0000259" key="3">
    <source>
        <dbReference type="Pfam" id="PF09377"/>
    </source>
</evidence>
<dbReference type="AlphaFoldDB" id="A0A4Y7K8Y1"/>
<dbReference type="Proteomes" id="UP000316621">
    <property type="component" value="Chromosome 7"/>
</dbReference>
<dbReference type="InterPro" id="IPR018978">
    <property type="entry name" value="SDO1/SBDS_central"/>
</dbReference>
<evidence type="ECO:0000256" key="1">
    <source>
        <dbReference type="ARBA" id="ARBA00007433"/>
    </source>
</evidence>
<dbReference type="InterPro" id="IPR036786">
    <property type="entry name" value="Ribosome_mat_SBDS_N_sf"/>
</dbReference>
<evidence type="ECO:0000313" key="6">
    <source>
        <dbReference type="Proteomes" id="UP000316621"/>
    </source>
</evidence>
<dbReference type="Gene3D" id="3.30.70.240">
    <property type="match status" value="1"/>
</dbReference>
<feature type="domain" description="Ribosome maturation protein SDO1/SBDS C-terminal" evidence="4">
    <location>
        <begin position="138"/>
        <end position="203"/>
    </location>
</feature>
<dbReference type="Pfam" id="PF09377">
    <property type="entry name" value="SBDS_domain_II"/>
    <property type="match status" value="1"/>
</dbReference>
<dbReference type="Pfam" id="PF20268">
    <property type="entry name" value="SBDS_C"/>
    <property type="match status" value="1"/>
</dbReference>
<proteinExistence type="inferred from homology"/>
<keyword evidence="6" id="KW-1185">Reference proteome</keyword>
<gene>
    <name evidence="5" type="ORF">C5167_031909</name>
</gene>
<dbReference type="EMBL" id="CM010721">
    <property type="protein sequence ID" value="RZC68782.1"/>
    <property type="molecule type" value="Genomic_DNA"/>
</dbReference>
<dbReference type="PANTHER" id="PTHR10927">
    <property type="entry name" value="RIBOSOME MATURATION PROTEIN SBDS"/>
    <property type="match status" value="1"/>
</dbReference>